<sequence>MKAEAVAMIESVGKVKERVVQASRSAFWYELEAYKPYFETFFQRPEYAGYEKKALKAGK</sequence>
<protein>
    <submittedName>
        <fullName evidence="1">Uncharacterized protein</fullName>
    </submittedName>
</protein>
<dbReference type="EMBL" id="CAAHFH010000004">
    <property type="protein sequence ID" value="VGO23526.1"/>
    <property type="molecule type" value="Genomic_DNA"/>
</dbReference>
<accession>A0A6C2UXE1</accession>
<keyword evidence="2" id="KW-1185">Reference proteome</keyword>
<organism evidence="1 2">
    <name type="scientific">Pontiella sulfatireligans</name>
    <dbReference type="NCBI Taxonomy" id="2750658"/>
    <lineage>
        <taxon>Bacteria</taxon>
        <taxon>Pseudomonadati</taxon>
        <taxon>Kiritimatiellota</taxon>
        <taxon>Kiritimatiellia</taxon>
        <taxon>Kiritimatiellales</taxon>
        <taxon>Pontiellaceae</taxon>
        <taxon>Pontiella</taxon>
    </lineage>
</organism>
<name>A0A6C2UXE1_9BACT</name>
<evidence type="ECO:0000313" key="2">
    <source>
        <dbReference type="Proteomes" id="UP000346198"/>
    </source>
</evidence>
<proteinExistence type="predicted"/>
<dbReference type="AlphaFoldDB" id="A0A6C2UXE1"/>
<reference evidence="1 2" key="1">
    <citation type="submission" date="2019-04" db="EMBL/GenBank/DDBJ databases">
        <authorList>
            <person name="Van Vliet M D."/>
        </authorList>
    </citation>
    <scope>NUCLEOTIDE SEQUENCE [LARGE SCALE GENOMIC DNA]</scope>
    <source>
        <strain evidence="1 2">F21</strain>
    </source>
</reference>
<evidence type="ECO:0000313" key="1">
    <source>
        <dbReference type="EMBL" id="VGO23526.1"/>
    </source>
</evidence>
<gene>
    <name evidence="1" type="ORF">SCARR_05633</name>
</gene>
<dbReference type="Proteomes" id="UP000346198">
    <property type="component" value="Unassembled WGS sequence"/>
</dbReference>